<evidence type="ECO:0000313" key="5">
    <source>
        <dbReference type="Proteomes" id="UP000006230"/>
    </source>
</evidence>
<sequence>MPYWIDEAEREDVGYFWTRCMAAYLIDFTDYDSVTTWAVTIYNHLASRNMPLTRDQRQMWPDEALETLRAWINAGCPRDATSTLDPAERIPPPVQPDPGLRVRKDITALSEAELTAFRAALDDIMHVGSSSPSSPWQQWAYLHTNWCLHYQEAFGFWHRAFLMYLEDRIGMAIPYWDWMAWDAADPTSPRAGLPQAFLDETYVHPDGSTRPNPLRFAAAKDGRSKKCDVAPDRCTGDECRYVQRLEVFSDPADPDRARYFEMPRIFQDQVADALLFDSFSTPQGAWGATGVPWANIPVFTPPQPDDLYPFRQINFDGLYEQPHDNYHGWIGYDMADNAYTAFDPIFISYHANIDRMLEIWIRAHPGAQYTTQTPLQPFVGPLATAVDEASPERWRYTTLGQMAQDCRRLGYDYGPVTVPSYRATRQGAAQDKPQAAGLSTAPAVAGGPWIAFSGVRCTHDSYTIDVFLEKPDADAGDIGPACPNYVGRFSRIGMGIVDDKGRCIRHGVTRLMTARRAVAALGLSGPEAPEVTAVVTRLSDGHRLGDDEAAALPGFVPRFHWGAPPADTAADPPVTPCCGG</sequence>
<dbReference type="InterPro" id="IPR002227">
    <property type="entry name" value="Tyrosinase_Cu-bd"/>
</dbReference>
<organism evidence="4 5">
    <name type="scientific">Salipiger bermudensis (strain DSM 26914 / JCM 13377 / KCTC 12554 / HTCC2601)</name>
    <name type="common">Pelagibaca bermudensis</name>
    <dbReference type="NCBI Taxonomy" id="314265"/>
    <lineage>
        <taxon>Bacteria</taxon>
        <taxon>Pseudomonadati</taxon>
        <taxon>Pseudomonadota</taxon>
        <taxon>Alphaproteobacteria</taxon>
        <taxon>Rhodobacterales</taxon>
        <taxon>Roseobacteraceae</taxon>
        <taxon>Salipiger</taxon>
    </lineage>
</organism>
<evidence type="ECO:0000313" key="4">
    <source>
        <dbReference type="EMBL" id="EAU47224.1"/>
    </source>
</evidence>
<proteinExistence type="predicted"/>
<keyword evidence="1" id="KW-0479">Metal-binding</keyword>
<gene>
    <name evidence="4" type="ORF">R2601_05858</name>
</gene>
<dbReference type="PANTHER" id="PTHR11474:SF76">
    <property type="entry name" value="SHKT DOMAIN-CONTAINING PROTEIN"/>
    <property type="match status" value="1"/>
</dbReference>
<dbReference type="eggNOG" id="ENOG502Z83Y">
    <property type="taxonomic scope" value="Bacteria"/>
</dbReference>
<dbReference type="EMBL" id="AATQ01000008">
    <property type="protein sequence ID" value="EAU47224.1"/>
    <property type="molecule type" value="Genomic_DNA"/>
</dbReference>
<dbReference type="PANTHER" id="PTHR11474">
    <property type="entry name" value="TYROSINASE FAMILY MEMBER"/>
    <property type="match status" value="1"/>
</dbReference>
<evidence type="ECO:0000259" key="3">
    <source>
        <dbReference type="PROSITE" id="PS00498"/>
    </source>
</evidence>
<evidence type="ECO:0000256" key="2">
    <source>
        <dbReference type="ARBA" id="ARBA00023008"/>
    </source>
</evidence>
<dbReference type="PRINTS" id="PR00092">
    <property type="entry name" value="TYROSINASE"/>
</dbReference>
<dbReference type="GO" id="GO:0016491">
    <property type="term" value="F:oxidoreductase activity"/>
    <property type="evidence" value="ECO:0007669"/>
    <property type="project" value="InterPro"/>
</dbReference>
<dbReference type="PROSITE" id="PS00498">
    <property type="entry name" value="TYROSINASE_2"/>
    <property type="match status" value="1"/>
</dbReference>
<accession>Q0FSM9</accession>
<dbReference type="Proteomes" id="UP000006230">
    <property type="component" value="Unassembled WGS sequence"/>
</dbReference>
<feature type="domain" description="Tyrosinase copper-binding" evidence="3">
    <location>
        <begin position="343"/>
        <end position="354"/>
    </location>
</feature>
<reference evidence="4 5" key="1">
    <citation type="journal article" date="2010" name="J. Bacteriol.">
        <title>Genome sequences of Pelagibaca bermudensis HTCC2601T and Maritimibacter alkaliphilus HTCC2654T, the type strains of two marine Roseobacter genera.</title>
        <authorList>
            <person name="Thrash J.C."/>
            <person name="Cho J.C."/>
            <person name="Ferriera S."/>
            <person name="Johnson J."/>
            <person name="Vergin K.L."/>
            <person name="Giovannoni S.J."/>
        </authorList>
    </citation>
    <scope>NUCLEOTIDE SEQUENCE [LARGE SCALE GENOMIC DNA]</scope>
    <source>
        <strain evidence="5">DSM 26914 / JCM 13377 / KCTC 12554 / HTCC2601</strain>
    </source>
</reference>
<dbReference type="STRING" id="314265.R2601_05858"/>
<dbReference type="InterPro" id="IPR050316">
    <property type="entry name" value="Tyrosinase/Hemocyanin"/>
</dbReference>
<comment type="caution">
    <text evidence="4">The sequence shown here is derived from an EMBL/GenBank/DDBJ whole genome shotgun (WGS) entry which is preliminary data.</text>
</comment>
<protein>
    <submittedName>
        <fullName evidence="4">Tyrosinase</fullName>
    </submittedName>
</protein>
<dbReference type="Gene3D" id="1.10.1280.10">
    <property type="entry name" value="Di-copper center containing domain from catechol oxidase"/>
    <property type="match status" value="1"/>
</dbReference>
<name>Q0FSM9_SALBH</name>
<keyword evidence="2" id="KW-0186">Copper</keyword>
<dbReference type="SUPFAM" id="SSF48056">
    <property type="entry name" value="Di-copper centre-containing domain"/>
    <property type="match status" value="1"/>
</dbReference>
<dbReference type="GO" id="GO:0046872">
    <property type="term" value="F:metal ion binding"/>
    <property type="evidence" value="ECO:0007669"/>
    <property type="project" value="UniProtKB-KW"/>
</dbReference>
<dbReference type="HOGENOM" id="CLU_018355_0_0_5"/>
<evidence type="ECO:0000256" key="1">
    <source>
        <dbReference type="ARBA" id="ARBA00022723"/>
    </source>
</evidence>
<dbReference type="InterPro" id="IPR008922">
    <property type="entry name" value="Di-copper_centre_dom_sf"/>
</dbReference>
<dbReference type="Pfam" id="PF00264">
    <property type="entry name" value="Tyrosinase"/>
    <property type="match status" value="1"/>
</dbReference>
<keyword evidence="5" id="KW-1185">Reference proteome</keyword>
<dbReference type="AlphaFoldDB" id="Q0FSM9"/>